<accession>A0ABU6IGU3</accession>
<dbReference type="Gene3D" id="2.40.30.10">
    <property type="entry name" value="Translation factors"/>
    <property type="match status" value="1"/>
</dbReference>
<keyword evidence="3" id="KW-1185">Reference proteome</keyword>
<dbReference type="InterPro" id="IPR004792">
    <property type="entry name" value="BaiN-like"/>
</dbReference>
<proteinExistence type="predicted"/>
<organism evidence="2 3">
    <name type="scientific">Adlercreutzia wanghongyangiae</name>
    <dbReference type="NCBI Taxonomy" id="3111451"/>
    <lineage>
        <taxon>Bacteria</taxon>
        <taxon>Bacillati</taxon>
        <taxon>Actinomycetota</taxon>
        <taxon>Coriobacteriia</taxon>
        <taxon>Eggerthellales</taxon>
        <taxon>Eggerthellaceae</taxon>
        <taxon>Adlercreutzia</taxon>
    </lineage>
</organism>
<gene>
    <name evidence="2" type="ORF">VIN30_04320</name>
</gene>
<dbReference type="SUPFAM" id="SSF51905">
    <property type="entry name" value="FAD/NAD(P)-binding domain"/>
    <property type="match status" value="1"/>
</dbReference>
<dbReference type="SUPFAM" id="SSF160996">
    <property type="entry name" value="HI0933 insert domain-like"/>
    <property type="match status" value="1"/>
</dbReference>
<evidence type="ECO:0000313" key="3">
    <source>
        <dbReference type="Proteomes" id="UP001349994"/>
    </source>
</evidence>
<evidence type="ECO:0000259" key="1">
    <source>
        <dbReference type="Pfam" id="PF03486"/>
    </source>
</evidence>
<name>A0ABU6IGU3_9ACTN</name>
<dbReference type="Gene3D" id="1.10.8.260">
    <property type="entry name" value="HI0933 insert domain-like"/>
    <property type="match status" value="1"/>
</dbReference>
<dbReference type="PANTHER" id="PTHR42887">
    <property type="entry name" value="OS12G0638800 PROTEIN"/>
    <property type="match status" value="1"/>
</dbReference>
<dbReference type="EMBL" id="JAYMFF010000007">
    <property type="protein sequence ID" value="MEC4175666.1"/>
    <property type="molecule type" value="Genomic_DNA"/>
</dbReference>
<dbReference type="Pfam" id="PF03486">
    <property type="entry name" value="HI0933_like"/>
    <property type="match status" value="1"/>
</dbReference>
<sequence length="474" mass="49925">MNETKTIAIIGGGASGLAAAVAAGEALRNVEASRGAEGSGGRGVEGAASAARVVVYEASDRVGRSILATGNGRCNFSNARPGDGDYRNGPFVEAALAALEEVLGRQPVGCGGVLAAEGASNAVLGFFADHGLMWREEGEGRLYPLANKATSVLDCLRATCAAAGVEERAECEVAAVQPPREAGGRFTLRLAGGRFERADAVIVAVGGSVARGLLPEGVPFRELEPTLGPLATEPRWPRRLDNIRVRGALELWRPGEETSPEERNCYGLPLGTHEGERLVSREVGEVMFRKYGVSGIAAFNLSRLAESGDVLAVDFVPWIRLCDMEAFLNRRRKLLRASLGREATWDDMLCGMVLAPVADVLLEAAALNGARPVAKGETARMATFLKGLRLPATGHGDPRQCQVHRGGVEVGAVDERTCELREVPGLYVVGEALDVDAACGGYNLHWAWASGLLAGWSTAERLAGSSGSARGEER</sequence>
<dbReference type="InterPro" id="IPR023166">
    <property type="entry name" value="BaiN-like_dom_sf"/>
</dbReference>
<dbReference type="InterPro" id="IPR036188">
    <property type="entry name" value="FAD/NAD-bd_sf"/>
</dbReference>
<dbReference type="Proteomes" id="UP001349994">
    <property type="component" value="Unassembled WGS sequence"/>
</dbReference>
<comment type="caution">
    <text evidence="2">The sequence shown here is derived from an EMBL/GenBank/DDBJ whole genome shotgun (WGS) entry which is preliminary data.</text>
</comment>
<evidence type="ECO:0000313" key="2">
    <source>
        <dbReference type="EMBL" id="MEC4175666.1"/>
    </source>
</evidence>
<feature type="domain" description="RsdA/BaiN/AoA(So)-like Rossmann fold-like" evidence="1">
    <location>
        <begin position="39"/>
        <end position="455"/>
    </location>
</feature>
<dbReference type="RefSeq" id="WP_338209558.1">
    <property type="nucleotide sequence ID" value="NZ_JAYMFF010000007.1"/>
</dbReference>
<dbReference type="PRINTS" id="PR00368">
    <property type="entry name" value="FADPNR"/>
</dbReference>
<dbReference type="Gene3D" id="3.50.50.60">
    <property type="entry name" value="FAD/NAD(P)-binding domain"/>
    <property type="match status" value="1"/>
</dbReference>
<dbReference type="PANTHER" id="PTHR42887:SF2">
    <property type="entry name" value="OS12G0638800 PROTEIN"/>
    <property type="match status" value="1"/>
</dbReference>
<protein>
    <submittedName>
        <fullName evidence="2">NAD(P)/FAD-dependent oxidoreductase</fullName>
    </submittedName>
</protein>
<reference evidence="2 3" key="1">
    <citation type="submission" date="2024-01" db="EMBL/GenBank/DDBJ databases">
        <title>novel species in genus Adlercreutzia.</title>
        <authorList>
            <person name="Liu X."/>
        </authorList>
    </citation>
    <scope>NUCLEOTIDE SEQUENCE [LARGE SCALE GENOMIC DNA]</scope>
    <source>
        <strain evidence="2 3">R7</strain>
    </source>
</reference>
<dbReference type="InterPro" id="IPR057661">
    <property type="entry name" value="RsdA/BaiN/AoA(So)_Rossmann"/>
</dbReference>